<evidence type="ECO:0000259" key="7">
    <source>
        <dbReference type="PROSITE" id="PS50164"/>
    </source>
</evidence>
<dbReference type="SMART" id="SM00465">
    <property type="entry name" value="GIYc"/>
    <property type="match status" value="1"/>
</dbReference>
<dbReference type="PATRIC" id="fig|1619039.3.peg.534"/>
<evidence type="ECO:0000256" key="3">
    <source>
        <dbReference type="ARBA" id="ARBA00022769"/>
    </source>
</evidence>
<keyword evidence="5" id="KW-0234">DNA repair</keyword>
<evidence type="ECO:0000259" key="8">
    <source>
        <dbReference type="PROSITE" id="PS50165"/>
    </source>
</evidence>
<dbReference type="InterPro" id="IPR001943">
    <property type="entry name" value="UVR_dom"/>
</dbReference>
<dbReference type="GO" id="GO:0006289">
    <property type="term" value="P:nucleotide-excision repair"/>
    <property type="evidence" value="ECO:0007669"/>
    <property type="project" value="InterPro"/>
</dbReference>
<proteinExistence type="predicted"/>
<sequence length="411" mass="47452">MINLKNIPNSPGIYLFYNSQKELIYVGKATSLKNRVRSYFAGPQNPRPIEIMIHEVINIKWITTDSVLEAIILEGNYIKKYRPKYNIDWRDDKSWNYLVITREKFPKLLAVREHEIKQGAKVAESKYKYLFGPYPNLNTRATLKILQKIFFFSTCKPNQKRPCFNYQIGLCLGVCTGEITTKDYSHKVIAPLVLFLKGQKKSLLKKLTSAMKLAAKENNFEEASRLRDQIWNLQKIQDIALLNKDFVKEKEATQKKSVLIEGYDISNLGTTGKVGSLVVFNELGAIKSEYKKFNIKTVTGQNDVDCLKEILKRRLNHWEWPLPDLILVDGGKPQVNAAKQILNEEKINLPLVGIAKGKARKKNEFHFAAAKNSEEIIKWALQNKDLLIKVRDETHRFAIQFQKQKRKIPRG</sequence>
<dbReference type="SUPFAM" id="SSF82771">
    <property type="entry name" value="GIY-YIG endonuclease"/>
    <property type="match status" value="1"/>
</dbReference>
<reference evidence="9 10" key="1">
    <citation type="journal article" date="2015" name="Nature">
        <title>rRNA introns, odd ribosomes, and small enigmatic genomes across a large radiation of phyla.</title>
        <authorList>
            <person name="Brown C.T."/>
            <person name="Hug L.A."/>
            <person name="Thomas B.C."/>
            <person name="Sharon I."/>
            <person name="Castelle C.J."/>
            <person name="Singh A."/>
            <person name="Wilkins M.J."/>
            <person name="Williams K.H."/>
            <person name="Banfield J.F."/>
        </authorList>
    </citation>
    <scope>NUCLEOTIDE SEQUENCE [LARGE SCALE GENOMIC DNA]</scope>
</reference>
<dbReference type="InterPro" id="IPR050066">
    <property type="entry name" value="UvrABC_protein_C"/>
</dbReference>
<dbReference type="Gene3D" id="3.40.1440.10">
    <property type="entry name" value="GIY-YIG endonuclease"/>
    <property type="match status" value="1"/>
</dbReference>
<dbReference type="InterPro" id="IPR036876">
    <property type="entry name" value="UVR_dom_sf"/>
</dbReference>
<keyword evidence="1" id="KW-0963">Cytoplasm</keyword>
<dbReference type="Gene3D" id="3.30.420.340">
    <property type="entry name" value="UvrC, RNAse H endonuclease domain"/>
    <property type="match status" value="1"/>
</dbReference>
<keyword evidence="2" id="KW-0227">DNA damage</keyword>
<organism evidence="9 10">
    <name type="scientific">Candidatus Magasanikbacteria bacterium GW2011_GWA2_42_32</name>
    <dbReference type="NCBI Taxonomy" id="1619039"/>
    <lineage>
        <taxon>Bacteria</taxon>
        <taxon>Candidatus Magasanikiibacteriota</taxon>
    </lineage>
</organism>
<dbReference type="Proteomes" id="UP000034837">
    <property type="component" value="Unassembled WGS sequence"/>
</dbReference>
<evidence type="ECO:0000256" key="4">
    <source>
        <dbReference type="ARBA" id="ARBA00022881"/>
    </source>
</evidence>
<evidence type="ECO:0000313" key="10">
    <source>
        <dbReference type="Proteomes" id="UP000034837"/>
    </source>
</evidence>
<evidence type="ECO:0000256" key="1">
    <source>
        <dbReference type="ARBA" id="ARBA00022490"/>
    </source>
</evidence>
<dbReference type="PANTHER" id="PTHR30562">
    <property type="entry name" value="UVRC/OXIDOREDUCTASE"/>
    <property type="match status" value="1"/>
</dbReference>
<dbReference type="Pfam" id="PF01541">
    <property type="entry name" value="GIY-YIG"/>
    <property type="match status" value="1"/>
</dbReference>
<protein>
    <submittedName>
        <fullName evidence="9">Excinuclease ABC subunit C</fullName>
    </submittedName>
</protein>
<dbReference type="Pfam" id="PF02151">
    <property type="entry name" value="UVR"/>
    <property type="match status" value="1"/>
</dbReference>
<dbReference type="InterPro" id="IPR001162">
    <property type="entry name" value="UvrC_RNase_H_dom"/>
</dbReference>
<dbReference type="GO" id="GO:0009381">
    <property type="term" value="F:excinuclease ABC activity"/>
    <property type="evidence" value="ECO:0007669"/>
    <property type="project" value="InterPro"/>
</dbReference>
<accession>A0A0G1A809</accession>
<dbReference type="InterPro" id="IPR047296">
    <property type="entry name" value="GIY-YIG_UvrC_Cho"/>
</dbReference>
<feature type="domain" description="GIY-YIG" evidence="7">
    <location>
        <begin position="9"/>
        <end position="87"/>
    </location>
</feature>
<dbReference type="PROSITE" id="PS50165">
    <property type="entry name" value="UVRC"/>
    <property type="match status" value="1"/>
</dbReference>
<feature type="domain" description="UvrC family homology region profile" evidence="8">
    <location>
        <begin position="197"/>
        <end position="342"/>
    </location>
</feature>
<dbReference type="FunFam" id="3.40.1440.10:FF:000001">
    <property type="entry name" value="UvrABC system protein C"/>
    <property type="match status" value="1"/>
</dbReference>
<dbReference type="InterPro" id="IPR035901">
    <property type="entry name" value="GIY-YIG_endonuc_sf"/>
</dbReference>
<keyword evidence="3" id="KW-0228">DNA excision</keyword>
<dbReference type="InterPro" id="IPR038476">
    <property type="entry name" value="UvrC_RNase_H_dom_sf"/>
</dbReference>
<dbReference type="CDD" id="cd10434">
    <property type="entry name" value="GIY-YIG_UvrC_Cho"/>
    <property type="match status" value="1"/>
</dbReference>
<comment type="caution">
    <text evidence="9">The sequence shown here is derived from an EMBL/GenBank/DDBJ whole genome shotgun (WGS) entry which is preliminary data.</text>
</comment>
<dbReference type="SUPFAM" id="SSF46600">
    <property type="entry name" value="C-terminal UvrC-binding domain of UvrB"/>
    <property type="match status" value="1"/>
</dbReference>
<keyword evidence="4" id="KW-0267">Excision nuclease</keyword>
<dbReference type="PANTHER" id="PTHR30562:SF1">
    <property type="entry name" value="UVRABC SYSTEM PROTEIN C"/>
    <property type="match status" value="1"/>
</dbReference>
<dbReference type="GO" id="GO:0009380">
    <property type="term" value="C:excinuclease repair complex"/>
    <property type="evidence" value="ECO:0007669"/>
    <property type="project" value="TreeGrafter"/>
</dbReference>
<dbReference type="InterPro" id="IPR000305">
    <property type="entry name" value="GIY-YIG_endonuc"/>
</dbReference>
<dbReference type="EMBL" id="LCDO01000003">
    <property type="protein sequence ID" value="KKS57170.1"/>
    <property type="molecule type" value="Genomic_DNA"/>
</dbReference>
<name>A0A0G1A809_9BACT</name>
<evidence type="ECO:0000313" key="9">
    <source>
        <dbReference type="EMBL" id="KKS57170.1"/>
    </source>
</evidence>
<evidence type="ECO:0000259" key="6">
    <source>
        <dbReference type="PROSITE" id="PS50151"/>
    </source>
</evidence>
<dbReference type="Gene3D" id="4.10.860.10">
    <property type="entry name" value="UVR domain"/>
    <property type="match status" value="1"/>
</dbReference>
<dbReference type="PROSITE" id="PS50164">
    <property type="entry name" value="GIY_YIG"/>
    <property type="match status" value="1"/>
</dbReference>
<gene>
    <name evidence="9" type="ORF">UV20_C0003G0112</name>
</gene>
<evidence type="ECO:0000256" key="2">
    <source>
        <dbReference type="ARBA" id="ARBA00022763"/>
    </source>
</evidence>
<dbReference type="AlphaFoldDB" id="A0A0G1A809"/>
<feature type="domain" description="UVR" evidence="6">
    <location>
        <begin position="201"/>
        <end position="236"/>
    </location>
</feature>
<evidence type="ECO:0000256" key="5">
    <source>
        <dbReference type="ARBA" id="ARBA00023204"/>
    </source>
</evidence>
<dbReference type="PROSITE" id="PS50151">
    <property type="entry name" value="UVR"/>
    <property type="match status" value="1"/>
</dbReference>
<dbReference type="Pfam" id="PF08459">
    <property type="entry name" value="UvrC_RNaseH_dom"/>
    <property type="match status" value="1"/>
</dbReference>